<evidence type="ECO:0000313" key="1">
    <source>
        <dbReference type="EMBL" id="MCD2112992.1"/>
    </source>
</evidence>
<protein>
    <recommendedName>
        <fullName evidence="3">Transcriptional regulator</fullName>
    </recommendedName>
</protein>
<accession>A0AAW4XJ97</accession>
<organism evidence="1 2">
    <name type="scientific">Rhodococcus rhodochrous</name>
    <dbReference type="NCBI Taxonomy" id="1829"/>
    <lineage>
        <taxon>Bacteria</taxon>
        <taxon>Bacillati</taxon>
        <taxon>Actinomycetota</taxon>
        <taxon>Actinomycetes</taxon>
        <taxon>Mycobacteriales</taxon>
        <taxon>Nocardiaceae</taxon>
        <taxon>Rhodococcus</taxon>
    </lineage>
</organism>
<gene>
    <name evidence="1" type="ORF">LQ384_17925</name>
</gene>
<name>A0AAW4XJ97_RHORH</name>
<evidence type="ECO:0000313" key="2">
    <source>
        <dbReference type="Proteomes" id="UP001198630"/>
    </source>
</evidence>
<comment type="caution">
    <text evidence="1">The sequence shown here is derived from an EMBL/GenBank/DDBJ whole genome shotgun (WGS) entry which is preliminary data.</text>
</comment>
<evidence type="ECO:0008006" key="3">
    <source>
        <dbReference type="Google" id="ProtNLM"/>
    </source>
</evidence>
<sequence length="93" mass="10469">MTDNTLPPMTTSEGVNIPHRWSEDLMGDPVALWTLIDLMSHGPGYPATVDGLRTHPDTSREEYIEALQTLEHRGYVVNGQLRDFTPEDFSETP</sequence>
<dbReference type="EMBL" id="JAJNCO010000010">
    <property type="protein sequence ID" value="MCD2112992.1"/>
    <property type="molecule type" value="Genomic_DNA"/>
</dbReference>
<dbReference type="AlphaFoldDB" id="A0AAW4XJ97"/>
<proteinExistence type="predicted"/>
<reference evidence="1" key="1">
    <citation type="submission" date="2021-11" db="EMBL/GenBank/DDBJ databases">
        <title>Development of a sustainable strategy for remediation of hydrocarbon-contaminated territories based on the waste exchange concept.</title>
        <authorList>
            <person name="Elkin A."/>
        </authorList>
    </citation>
    <scope>NUCLEOTIDE SEQUENCE</scope>
    <source>
        <strain evidence="1">IEGM 757</strain>
    </source>
</reference>
<dbReference type="Proteomes" id="UP001198630">
    <property type="component" value="Unassembled WGS sequence"/>
</dbReference>
<dbReference type="RefSeq" id="WP_159418251.1">
    <property type="nucleotide sequence ID" value="NZ_CP027557.1"/>
</dbReference>